<dbReference type="SUPFAM" id="SSF56436">
    <property type="entry name" value="C-type lectin-like"/>
    <property type="match status" value="1"/>
</dbReference>
<dbReference type="PANTHER" id="PTHR22803">
    <property type="entry name" value="MANNOSE, PHOSPHOLIPASE, LECTIN RECEPTOR RELATED"/>
    <property type="match status" value="1"/>
</dbReference>
<dbReference type="EMBL" id="CP040946">
    <property type="protein sequence ID" value="QDC45379.1"/>
    <property type="molecule type" value="Genomic_DNA"/>
</dbReference>
<dbReference type="Pfam" id="PF00059">
    <property type="entry name" value="Lectin_C"/>
    <property type="match status" value="1"/>
</dbReference>
<keyword evidence="5" id="KW-1185">Reference proteome</keyword>
<dbReference type="RefSeq" id="WP_140004695.1">
    <property type="nucleotide sequence ID" value="NZ_CP040946.1"/>
</dbReference>
<reference evidence="5" key="1">
    <citation type="journal article" date="2019" name="ISME J.">
        <title>Evolution in action: habitat transition from sediment to the pelagial leads to genome streamlining in Methylophilaceae.</title>
        <authorList>
            <person name="Salcher M."/>
            <person name="Schaefle D."/>
            <person name="Kaspar M."/>
            <person name="Neuenschwander S.M."/>
            <person name="Ghai R."/>
        </authorList>
    </citation>
    <scope>NUCLEOTIDE SEQUENCE [LARGE SCALE GENOMIC DNA]</scope>
    <source>
        <strain evidence="5">MMS-M-51</strain>
    </source>
</reference>
<dbReference type="InterPro" id="IPR050111">
    <property type="entry name" value="C-type_lectin/snaclec_domain"/>
</dbReference>
<evidence type="ECO:0000256" key="1">
    <source>
        <dbReference type="SAM" id="Phobius"/>
    </source>
</evidence>
<dbReference type="InterPro" id="IPR013424">
    <property type="entry name" value="Ice-binding_C"/>
</dbReference>
<dbReference type="OrthoDB" id="1818597at2"/>
<keyword evidence="2" id="KW-0732">Signal</keyword>
<dbReference type="KEGG" id="mmec:FIU01_07860"/>
<feature type="domain" description="C-type lectin" evidence="3">
    <location>
        <begin position="32"/>
        <end position="148"/>
    </location>
</feature>
<protein>
    <submittedName>
        <fullName evidence="4">C-type lectin domain-containing protein</fullName>
    </submittedName>
</protein>
<dbReference type="InterPro" id="IPR016187">
    <property type="entry name" value="CTDL_fold"/>
</dbReference>
<evidence type="ECO:0000259" key="3">
    <source>
        <dbReference type="PROSITE" id="PS50041"/>
    </source>
</evidence>
<evidence type="ECO:0000313" key="5">
    <source>
        <dbReference type="Proteomes" id="UP000311008"/>
    </source>
</evidence>
<accession>A0A5B8CVV5</accession>
<name>A0A5B8CVV5_9PROT</name>
<dbReference type="InterPro" id="IPR001304">
    <property type="entry name" value="C-type_lectin-like"/>
</dbReference>
<feature type="transmembrane region" description="Helical" evidence="1">
    <location>
        <begin position="176"/>
        <end position="193"/>
    </location>
</feature>
<evidence type="ECO:0000256" key="2">
    <source>
        <dbReference type="SAM" id="SignalP"/>
    </source>
</evidence>
<gene>
    <name evidence="4" type="ORF">FIU01_07860</name>
</gene>
<sequence>MRYSLNLLTISVLAAISLNAQAAVSVIATDTYNGSTYQLLSADTWTNSEAFAQTLGGHLLTIDNAAENTWLTTQAFNQWGLTHSFWIGYSRNPNNPSQFTWADGSTSSYTQWSPGEPNNSNSYNADAENYVHTYLNFAGGTRFGNWNDLANIDPFEGPKYGVIQVVSSVATVPEPSAAGLLGFGLLLMGMFGLRRQK</sequence>
<feature type="chain" id="PRO_5023074697" evidence="2">
    <location>
        <begin position="23"/>
        <end position="197"/>
    </location>
</feature>
<dbReference type="InterPro" id="IPR016186">
    <property type="entry name" value="C-type_lectin-like/link_sf"/>
</dbReference>
<dbReference type="Gene3D" id="3.10.100.10">
    <property type="entry name" value="Mannose-Binding Protein A, subunit A"/>
    <property type="match status" value="1"/>
</dbReference>
<dbReference type="Proteomes" id="UP000311008">
    <property type="component" value="Chromosome"/>
</dbReference>
<dbReference type="PROSITE" id="PS50041">
    <property type="entry name" value="C_TYPE_LECTIN_2"/>
    <property type="match status" value="1"/>
</dbReference>
<dbReference type="GO" id="GO:0030246">
    <property type="term" value="F:carbohydrate binding"/>
    <property type="evidence" value="ECO:0007669"/>
    <property type="project" value="UniProtKB-KW"/>
</dbReference>
<organism evidence="4 5">
    <name type="scientific">Methylophilus medardicus</name>
    <dbReference type="NCBI Taxonomy" id="2588534"/>
    <lineage>
        <taxon>Bacteria</taxon>
        <taxon>Pseudomonadati</taxon>
        <taxon>Pseudomonadota</taxon>
        <taxon>Betaproteobacteria</taxon>
        <taxon>Nitrosomonadales</taxon>
        <taxon>Methylophilaceae</taxon>
        <taxon>Methylophilus</taxon>
    </lineage>
</organism>
<dbReference type="NCBIfam" id="TIGR02595">
    <property type="entry name" value="PEP_CTERM"/>
    <property type="match status" value="1"/>
</dbReference>
<dbReference type="AlphaFoldDB" id="A0A5B8CVV5"/>
<dbReference type="Pfam" id="PF07589">
    <property type="entry name" value="PEP-CTERM"/>
    <property type="match status" value="1"/>
</dbReference>
<dbReference type="SMART" id="SM00034">
    <property type="entry name" value="CLECT"/>
    <property type="match status" value="1"/>
</dbReference>
<keyword evidence="1" id="KW-1133">Transmembrane helix</keyword>
<keyword evidence="1" id="KW-0812">Transmembrane</keyword>
<keyword evidence="4" id="KW-0430">Lectin</keyword>
<proteinExistence type="predicted"/>
<dbReference type="CDD" id="cd00037">
    <property type="entry name" value="CLECT"/>
    <property type="match status" value="1"/>
</dbReference>
<keyword evidence="1" id="KW-0472">Membrane</keyword>
<feature type="signal peptide" evidence="2">
    <location>
        <begin position="1"/>
        <end position="22"/>
    </location>
</feature>
<evidence type="ECO:0000313" key="4">
    <source>
        <dbReference type="EMBL" id="QDC45379.1"/>
    </source>
</evidence>